<dbReference type="Bgee" id="ENSMODG00000000470">
    <property type="expression patterns" value="Expressed in lung and 19 other cell types or tissues"/>
</dbReference>
<evidence type="ECO:0000256" key="3">
    <source>
        <dbReference type="ARBA" id="ARBA00022723"/>
    </source>
</evidence>
<evidence type="ECO:0000256" key="4">
    <source>
        <dbReference type="ARBA" id="ARBA00022833"/>
    </source>
</evidence>
<gene>
    <name evidence="6" type="primary">CZIB</name>
</gene>
<dbReference type="AlphaFoldDB" id="A0A5F8HF03"/>
<dbReference type="Pfam" id="PF05907">
    <property type="entry name" value="CXXC_Zn-b_euk"/>
    <property type="match status" value="1"/>
</dbReference>
<feature type="region of interest" description="Disordered" evidence="5">
    <location>
        <begin position="116"/>
        <end position="208"/>
    </location>
</feature>
<feature type="compositionally biased region" description="Low complexity" evidence="5">
    <location>
        <begin position="132"/>
        <end position="148"/>
    </location>
</feature>
<sequence length="208" mass="22992">MGRIGLQLKATLENVTHLRPVGEDFRWYLKMKCGNCGEVSEKWQYIRLMDSVPLKGSRGSATMVQKCKLCSRDNSIDILSNSIKPYEAEDSEKFKTIVEFECRGLEPVDFQPQVRCLPQGSLPPRQLPQTQHCSPDPHGHCSSPPSSGAAWGNAGTAFKPRKASGPRQKAPSSSRSHRASPGEGGWRRLREVGPPVPARRREAPCTGQ</sequence>
<name>A0A5F8HF03_MONDO</name>
<dbReference type="Ensembl" id="ENSMODT00000075445.1">
    <property type="protein sequence ID" value="ENSMODP00000058665.1"/>
    <property type="gene ID" value="ENSMODG00000000470.3"/>
</dbReference>
<organism evidence="6 7">
    <name type="scientific">Monodelphis domestica</name>
    <name type="common">Gray short-tailed opossum</name>
    <dbReference type="NCBI Taxonomy" id="13616"/>
    <lineage>
        <taxon>Eukaryota</taxon>
        <taxon>Metazoa</taxon>
        <taxon>Chordata</taxon>
        <taxon>Craniata</taxon>
        <taxon>Vertebrata</taxon>
        <taxon>Euteleostomi</taxon>
        <taxon>Mammalia</taxon>
        <taxon>Metatheria</taxon>
        <taxon>Didelphimorphia</taxon>
        <taxon>Didelphidae</taxon>
        <taxon>Monodelphis</taxon>
    </lineage>
</organism>
<reference evidence="6" key="3">
    <citation type="submission" date="2025-09" db="UniProtKB">
        <authorList>
            <consortium name="Ensembl"/>
        </authorList>
    </citation>
    <scope>IDENTIFICATION</scope>
</reference>
<dbReference type="InterPro" id="IPR008584">
    <property type="entry name" value="CXXC_Zn-binding_euk"/>
</dbReference>
<keyword evidence="7" id="KW-1185">Reference proteome</keyword>
<proteinExistence type="inferred from homology"/>
<dbReference type="SUPFAM" id="SSF141678">
    <property type="entry name" value="MAL13P1.257-like"/>
    <property type="match status" value="1"/>
</dbReference>
<evidence type="ECO:0000313" key="7">
    <source>
        <dbReference type="Proteomes" id="UP000002280"/>
    </source>
</evidence>
<protein>
    <recommendedName>
        <fullName evidence="2">CXXC motif containing zinc binding protein</fullName>
    </recommendedName>
</protein>
<dbReference type="Proteomes" id="UP000002280">
    <property type="component" value="Chromosome 2"/>
</dbReference>
<evidence type="ECO:0000256" key="5">
    <source>
        <dbReference type="SAM" id="MobiDB-lite"/>
    </source>
</evidence>
<dbReference type="GeneTree" id="ENSGT00390000001523"/>
<dbReference type="PANTHER" id="PTHR12857">
    <property type="entry name" value="CXXC MOTIF CONTAINING ZINC BINDING PROTEIN"/>
    <property type="match status" value="1"/>
</dbReference>
<evidence type="ECO:0000256" key="2">
    <source>
        <dbReference type="ARBA" id="ARBA00020439"/>
    </source>
</evidence>
<dbReference type="GO" id="GO:0046872">
    <property type="term" value="F:metal ion binding"/>
    <property type="evidence" value="ECO:0007669"/>
    <property type="project" value="UniProtKB-KW"/>
</dbReference>
<dbReference type="FunCoup" id="A0A5F8HF03">
    <property type="interactions" value="1267"/>
</dbReference>
<feature type="compositionally biased region" description="Basic and acidic residues" evidence="5">
    <location>
        <begin position="199"/>
        <end position="208"/>
    </location>
</feature>
<evidence type="ECO:0000256" key="1">
    <source>
        <dbReference type="ARBA" id="ARBA00007818"/>
    </source>
</evidence>
<comment type="similarity">
    <text evidence="1">Belongs to the UPF0587 family.</text>
</comment>
<reference evidence="6" key="2">
    <citation type="submission" date="2025-08" db="UniProtKB">
        <authorList>
            <consortium name="Ensembl"/>
        </authorList>
    </citation>
    <scope>IDENTIFICATION</scope>
</reference>
<evidence type="ECO:0000313" key="6">
    <source>
        <dbReference type="Ensembl" id="ENSMODP00000058665.1"/>
    </source>
</evidence>
<accession>A0A5F8HF03</accession>
<reference evidence="6 7" key="1">
    <citation type="journal article" date="2007" name="Nature">
        <title>Genome of the marsupial Monodelphis domestica reveals innovation in non-coding sequences.</title>
        <authorList>
            <person name="Mikkelsen T.S."/>
            <person name="Wakefield M.J."/>
            <person name="Aken B."/>
            <person name="Amemiya C.T."/>
            <person name="Chang J.L."/>
            <person name="Duke S."/>
            <person name="Garber M."/>
            <person name="Gentles A.J."/>
            <person name="Goodstadt L."/>
            <person name="Heger A."/>
            <person name="Jurka J."/>
            <person name="Kamal M."/>
            <person name="Mauceli E."/>
            <person name="Searle S.M."/>
            <person name="Sharpe T."/>
            <person name="Baker M.L."/>
            <person name="Batzer M.A."/>
            <person name="Benos P.V."/>
            <person name="Belov K."/>
            <person name="Clamp M."/>
            <person name="Cook A."/>
            <person name="Cuff J."/>
            <person name="Das R."/>
            <person name="Davidow L."/>
            <person name="Deakin J.E."/>
            <person name="Fazzari M.J."/>
            <person name="Glass J.L."/>
            <person name="Grabherr M."/>
            <person name="Greally J.M."/>
            <person name="Gu W."/>
            <person name="Hore T.A."/>
            <person name="Huttley G.A."/>
            <person name="Kleber M."/>
            <person name="Jirtle R.L."/>
            <person name="Koina E."/>
            <person name="Lee J.T."/>
            <person name="Mahony S."/>
            <person name="Marra M.A."/>
            <person name="Miller R.D."/>
            <person name="Nicholls R.D."/>
            <person name="Oda M."/>
            <person name="Papenfuss A.T."/>
            <person name="Parra Z.E."/>
            <person name="Pollock D.D."/>
            <person name="Ray D.A."/>
            <person name="Schein J.E."/>
            <person name="Speed T.P."/>
            <person name="Thompson K."/>
            <person name="VandeBerg J.L."/>
            <person name="Wade C.M."/>
            <person name="Walker J.A."/>
            <person name="Waters P.D."/>
            <person name="Webber C."/>
            <person name="Weidman J.R."/>
            <person name="Xie X."/>
            <person name="Zody M.C."/>
            <person name="Baldwin J."/>
            <person name="Abdouelleil A."/>
            <person name="Abdulkadir J."/>
            <person name="Abebe A."/>
            <person name="Abera B."/>
            <person name="Abreu J."/>
            <person name="Acer S.C."/>
            <person name="Aftuck L."/>
            <person name="Alexander A."/>
            <person name="An P."/>
            <person name="Anderson E."/>
            <person name="Anderson S."/>
            <person name="Arachi H."/>
            <person name="Azer M."/>
            <person name="Bachantsang P."/>
            <person name="Barry A."/>
            <person name="Bayul T."/>
            <person name="Berlin A."/>
            <person name="Bessette D."/>
            <person name="Bloom T."/>
            <person name="Bloom T."/>
            <person name="Boguslavskiy L."/>
            <person name="Bonnet C."/>
            <person name="Boukhgalter B."/>
            <person name="Bourzgui I."/>
            <person name="Brown A."/>
            <person name="Cahill P."/>
            <person name="Channer S."/>
            <person name="Cheshatsang Y."/>
            <person name="Chuda L."/>
            <person name="Citroen M."/>
            <person name="Collymore A."/>
            <person name="Cooke P."/>
            <person name="Costello M."/>
            <person name="D'Aco K."/>
            <person name="Daza R."/>
            <person name="De Haan G."/>
            <person name="DeGray S."/>
            <person name="DeMaso C."/>
            <person name="Dhargay N."/>
            <person name="Dooley K."/>
            <person name="Dooley E."/>
            <person name="Doricent M."/>
            <person name="Dorje P."/>
            <person name="Dorjee K."/>
            <person name="Dupes A."/>
            <person name="Elong R."/>
            <person name="Falk J."/>
            <person name="Farina A."/>
            <person name="Faro S."/>
            <person name="Ferguson D."/>
            <person name="Fisher S."/>
            <person name="Foley C.D."/>
            <person name="Franke A."/>
            <person name="Friedrich D."/>
            <person name="Gadbois L."/>
            <person name="Gearin G."/>
            <person name="Gearin C.R."/>
            <person name="Giannoukos G."/>
            <person name="Goode T."/>
            <person name="Graham J."/>
            <person name="Grandbois E."/>
            <person name="Grewal S."/>
            <person name="Gyaltsen K."/>
            <person name="Hafez N."/>
            <person name="Hagos B."/>
            <person name="Hall J."/>
            <person name="Henson C."/>
            <person name="Hollinger A."/>
            <person name="Honan T."/>
            <person name="Huard M.D."/>
            <person name="Hughes L."/>
            <person name="Hurhula B."/>
            <person name="Husby M.E."/>
            <person name="Kamat A."/>
            <person name="Kanga B."/>
            <person name="Kashin S."/>
            <person name="Khazanovich D."/>
            <person name="Kisner P."/>
            <person name="Lance K."/>
            <person name="Lara M."/>
            <person name="Lee W."/>
            <person name="Lennon N."/>
            <person name="Letendre F."/>
            <person name="LeVine R."/>
            <person name="Lipovsky A."/>
            <person name="Liu X."/>
            <person name="Liu J."/>
            <person name="Liu S."/>
            <person name="Lokyitsang T."/>
            <person name="Lokyitsang Y."/>
            <person name="Lubonja R."/>
            <person name="Lui A."/>
            <person name="MacDonald P."/>
            <person name="Magnisalis V."/>
            <person name="Maru K."/>
            <person name="Matthews C."/>
            <person name="McCusker W."/>
            <person name="McDonough S."/>
            <person name="Mehta T."/>
            <person name="Meldrim J."/>
            <person name="Meneus L."/>
            <person name="Mihai O."/>
            <person name="Mihalev A."/>
            <person name="Mihova T."/>
            <person name="Mittelman R."/>
            <person name="Mlenga V."/>
            <person name="Montmayeur A."/>
            <person name="Mulrain L."/>
            <person name="Navidi A."/>
            <person name="Naylor J."/>
            <person name="Negash T."/>
            <person name="Nguyen T."/>
            <person name="Nguyen N."/>
            <person name="Nicol R."/>
            <person name="Norbu C."/>
            <person name="Norbu N."/>
            <person name="Novod N."/>
            <person name="O'Neill B."/>
            <person name="Osman S."/>
            <person name="Markiewicz E."/>
            <person name="Oyono O.L."/>
            <person name="Patti C."/>
            <person name="Phunkhang P."/>
            <person name="Pierre F."/>
            <person name="Priest M."/>
            <person name="Raghuraman S."/>
            <person name="Rege F."/>
            <person name="Reyes R."/>
            <person name="Rise C."/>
            <person name="Rogov P."/>
            <person name="Ross K."/>
            <person name="Ryan E."/>
            <person name="Settipalli S."/>
            <person name="Shea T."/>
            <person name="Sherpa N."/>
            <person name="Shi L."/>
            <person name="Shih D."/>
            <person name="Sparrow T."/>
            <person name="Spaulding J."/>
            <person name="Stalker J."/>
            <person name="Stange-Thomann N."/>
            <person name="Stavropoulos S."/>
            <person name="Stone C."/>
            <person name="Strader C."/>
            <person name="Tesfaye S."/>
            <person name="Thomson T."/>
            <person name="Thoulutsang Y."/>
            <person name="Thoulutsang D."/>
            <person name="Topham K."/>
            <person name="Topping I."/>
            <person name="Tsamla T."/>
            <person name="Vassiliev H."/>
            <person name="Vo A."/>
            <person name="Wangchuk T."/>
            <person name="Wangdi T."/>
            <person name="Weiand M."/>
            <person name="Wilkinson J."/>
            <person name="Wilson A."/>
            <person name="Yadav S."/>
            <person name="Young G."/>
            <person name="Yu Q."/>
            <person name="Zembek L."/>
            <person name="Zhong D."/>
            <person name="Zimmer A."/>
            <person name="Zwirko Z."/>
            <person name="Jaffe D.B."/>
            <person name="Alvarez P."/>
            <person name="Brockman W."/>
            <person name="Butler J."/>
            <person name="Chin C."/>
            <person name="Gnerre S."/>
            <person name="MacCallum I."/>
            <person name="Graves J.A."/>
            <person name="Ponting C.P."/>
            <person name="Breen M."/>
            <person name="Samollow P.B."/>
            <person name="Lander E.S."/>
            <person name="Lindblad-Toh K."/>
        </authorList>
    </citation>
    <scope>NUCLEOTIDE SEQUENCE [LARGE SCALE GENOMIC DNA]</scope>
</reference>
<keyword evidence="4" id="KW-0862">Zinc</keyword>
<dbReference type="PANTHER" id="PTHR12857:SF0">
    <property type="entry name" value="CXXC MOTIF CONTAINING ZINC BINDING PROTEIN"/>
    <property type="match status" value="1"/>
</dbReference>
<keyword evidence="3" id="KW-0479">Metal-binding</keyword>
<dbReference type="InParanoid" id="A0A5F8HF03"/>
<dbReference type="STRING" id="13616.ENSMODP00000058665"/>